<dbReference type="PANTHER" id="PTHR31923:SF25">
    <property type="entry name" value="BSD DOMAIN-CONTAINING PROTEIN"/>
    <property type="match status" value="1"/>
</dbReference>
<accession>A0ABC8L527</accession>
<dbReference type="SUPFAM" id="SSF140383">
    <property type="entry name" value="BSD domain-like"/>
    <property type="match status" value="1"/>
</dbReference>
<dbReference type="InterPro" id="IPR035925">
    <property type="entry name" value="BSD_dom_sf"/>
</dbReference>
<evidence type="ECO:0000259" key="1">
    <source>
        <dbReference type="PROSITE" id="PS50858"/>
    </source>
</evidence>
<comment type="caution">
    <text evidence="2">The sequence shown here is derived from an EMBL/GenBank/DDBJ whole genome shotgun (WGS) entry which is preliminary data.</text>
</comment>
<proteinExistence type="predicted"/>
<evidence type="ECO:0000313" key="2">
    <source>
        <dbReference type="EMBL" id="CAH8376732.1"/>
    </source>
</evidence>
<gene>
    <name evidence="2" type="ORF">ERUC_LOCUS32435</name>
</gene>
<dbReference type="Gene3D" id="1.10.3970.10">
    <property type="entry name" value="BSD domain"/>
    <property type="match status" value="1"/>
</dbReference>
<keyword evidence="3" id="KW-1185">Reference proteome</keyword>
<dbReference type="Pfam" id="PF03909">
    <property type="entry name" value="BSD"/>
    <property type="match status" value="1"/>
</dbReference>
<dbReference type="InterPro" id="IPR005607">
    <property type="entry name" value="BSD_dom"/>
</dbReference>
<dbReference type="EMBL" id="CAKOAT010466265">
    <property type="protein sequence ID" value="CAH8376732.1"/>
    <property type="molecule type" value="Genomic_DNA"/>
</dbReference>
<reference evidence="2 3" key="1">
    <citation type="submission" date="2022-03" db="EMBL/GenBank/DDBJ databases">
        <authorList>
            <person name="Macdonald S."/>
            <person name="Ahmed S."/>
            <person name="Newling K."/>
        </authorList>
    </citation>
    <scope>NUCLEOTIDE SEQUENCE [LARGE SCALE GENOMIC DNA]</scope>
</reference>
<name>A0ABC8L527_ERUVS</name>
<dbReference type="SMART" id="SM00751">
    <property type="entry name" value="BSD"/>
    <property type="match status" value="1"/>
</dbReference>
<sequence>MCLFKSRDFEMTDSQYEHALAVERVVTGLAALRIELCPVYMSEYCFWRIYFVLMHIWFLRWRS</sequence>
<dbReference type="Proteomes" id="UP001642260">
    <property type="component" value="Unassembled WGS sequence"/>
</dbReference>
<evidence type="ECO:0000313" key="3">
    <source>
        <dbReference type="Proteomes" id="UP001642260"/>
    </source>
</evidence>
<organism evidence="2 3">
    <name type="scientific">Eruca vesicaria subsp. sativa</name>
    <name type="common">Garden rocket</name>
    <name type="synonym">Eruca sativa</name>
    <dbReference type="NCBI Taxonomy" id="29727"/>
    <lineage>
        <taxon>Eukaryota</taxon>
        <taxon>Viridiplantae</taxon>
        <taxon>Streptophyta</taxon>
        <taxon>Embryophyta</taxon>
        <taxon>Tracheophyta</taxon>
        <taxon>Spermatophyta</taxon>
        <taxon>Magnoliopsida</taxon>
        <taxon>eudicotyledons</taxon>
        <taxon>Gunneridae</taxon>
        <taxon>Pentapetalae</taxon>
        <taxon>rosids</taxon>
        <taxon>malvids</taxon>
        <taxon>Brassicales</taxon>
        <taxon>Brassicaceae</taxon>
        <taxon>Brassiceae</taxon>
        <taxon>Eruca</taxon>
    </lineage>
</organism>
<dbReference type="AlphaFoldDB" id="A0ABC8L527"/>
<dbReference type="PANTHER" id="PTHR31923">
    <property type="entry name" value="BSD DOMAIN-CONTAINING PROTEIN"/>
    <property type="match status" value="1"/>
</dbReference>
<feature type="domain" description="BSD" evidence="1">
    <location>
        <begin position="6"/>
        <end position="58"/>
    </location>
</feature>
<protein>
    <recommendedName>
        <fullName evidence="1">BSD domain-containing protein</fullName>
    </recommendedName>
</protein>
<dbReference type="PROSITE" id="PS50858">
    <property type="entry name" value="BSD"/>
    <property type="match status" value="1"/>
</dbReference>